<dbReference type="PANTHER" id="PTHR12631:SF10">
    <property type="entry name" value="BETA-XYLOSIDASE-LIKE PROTEIN-RELATED"/>
    <property type="match status" value="1"/>
</dbReference>
<sequence length="446" mass="50769">MAHMTIRADRIIGTFKPLHGVNNGPVCYGSLIDVSHYYAKTEIPLVRLHDPNWPHAWEVDIHTIFPDFSKDPADPASYDFSRTDEYIRTIVATGADIVYRLGESIEHTATKYYIHPPEDYGKWAQICIGIIRHYNQGWAGGFHYGIKYWEIWNEPDKVVGPKHKMWSGTWEQFYELYAAASTAIKRFDPQLKVGGYAATSVNRDDFLNEFLTVCRDRRLPLDFFSWHVYSADPQQIVKDARFAREKLDAYGYPQAESHLNEWNYFEGDFRTIWQPGNEHIRRLVFERAKGSVGASFVATVLMLMQDLPVDAANYYDGQPTALFCGLFDYYGVPQKAYYAFEAFHELLQHPQRVHAAVSETAPGITCCCGADASGHIALLISNYNGKSGTYHIEVQGIASGSEFLLQTYVLNDKQELDLQEESTRNIASLELFIPQHTVLLLKAAPV</sequence>
<dbReference type="Proteomes" id="UP000730618">
    <property type="component" value="Unassembled WGS sequence"/>
</dbReference>
<organism evidence="4 5">
    <name type="scientific">Paenibacillus allorhizosphaerae</name>
    <dbReference type="NCBI Taxonomy" id="2849866"/>
    <lineage>
        <taxon>Bacteria</taxon>
        <taxon>Bacillati</taxon>
        <taxon>Bacillota</taxon>
        <taxon>Bacilli</taxon>
        <taxon>Bacillales</taxon>
        <taxon>Paenibacillaceae</taxon>
        <taxon>Paenibacillus</taxon>
    </lineage>
</organism>
<keyword evidence="1" id="KW-0378">Hydrolase</keyword>
<proteinExistence type="predicted"/>
<dbReference type="Pfam" id="PF01229">
    <property type="entry name" value="Glyco_hydro_39"/>
    <property type="match status" value="1"/>
</dbReference>
<comment type="caution">
    <text evidence="4">The sequence shown here is derived from an EMBL/GenBank/DDBJ whole genome shotgun (WGS) entry which is preliminary data.</text>
</comment>
<dbReference type="InterPro" id="IPR049166">
    <property type="entry name" value="GH39_cat"/>
</dbReference>
<dbReference type="InterPro" id="IPR051923">
    <property type="entry name" value="Glycosyl_Hydrolase_39"/>
</dbReference>
<name>A0ABM8VB47_9BACL</name>
<accession>A0ABM8VB47</accession>
<keyword evidence="2" id="KW-0326">Glycosidase</keyword>
<gene>
    <name evidence="4" type="ORF">PAECIP111802_00513</name>
</gene>
<reference evidence="4 5" key="1">
    <citation type="submission" date="2021-06" db="EMBL/GenBank/DDBJ databases">
        <authorList>
            <person name="Criscuolo A."/>
        </authorList>
    </citation>
    <scope>NUCLEOTIDE SEQUENCE [LARGE SCALE GENOMIC DNA]</scope>
    <source>
        <strain evidence="5">CIP 111802</strain>
    </source>
</reference>
<evidence type="ECO:0000259" key="3">
    <source>
        <dbReference type="Pfam" id="PF01229"/>
    </source>
</evidence>
<keyword evidence="5" id="KW-1185">Reference proteome</keyword>
<dbReference type="PANTHER" id="PTHR12631">
    <property type="entry name" value="ALPHA-L-IDURONIDASE"/>
    <property type="match status" value="1"/>
</dbReference>
<evidence type="ECO:0000313" key="5">
    <source>
        <dbReference type="Proteomes" id="UP000730618"/>
    </source>
</evidence>
<dbReference type="EMBL" id="CAJVCE010000001">
    <property type="protein sequence ID" value="CAG7618385.1"/>
    <property type="molecule type" value="Genomic_DNA"/>
</dbReference>
<dbReference type="RefSeq" id="WP_218096871.1">
    <property type="nucleotide sequence ID" value="NZ_CAJVCE010000001.1"/>
</dbReference>
<protein>
    <recommendedName>
        <fullName evidence="3">Glycosyl hydrolases family 39 N-terminal catalytic domain-containing protein</fullName>
    </recommendedName>
</protein>
<evidence type="ECO:0000256" key="2">
    <source>
        <dbReference type="ARBA" id="ARBA00023295"/>
    </source>
</evidence>
<feature type="domain" description="Glycosyl hydrolases family 39 N-terminal catalytic" evidence="3">
    <location>
        <begin position="55"/>
        <end position="232"/>
    </location>
</feature>
<evidence type="ECO:0000256" key="1">
    <source>
        <dbReference type="ARBA" id="ARBA00022801"/>
    </source>
</evidence>
<evidence type="ECO:0000313" key="4">
    <source>
        <dbReference type="EMBL" id="CAG7618385.1"/>
    </source>
</evidence>